<dbReference type="AlphaFoldDB" id="A0A7Y9LCN7"/>
<dbReference type="RefSeq" id="WP_179752329.1">
    <property type="nucleotide sequence ID" value="NZ_JACCBU010000001.1"/>
</dbReference>
<dbReference type="Proteomes" id="UP000569914">
    <property type="component" value="Unassembled WGS sequence"/>
</dbReference>
<evidence type="ECO:0000313" key="1">
    <source>
        <dbReference type="EMBL" id="NYE71880.1"/>
    </source>
</evidence>
<accession>A0A7Y9LCN7</accession>
<name>A0A7Y9LCN7_9ACTN</name>
<proteinExistence type="predicted"/>
<protein>
    <recommendedName>
        <fullName evidence="3">DUF3800 domain-containing protein</fullName>
    </recommendedName>
</protein>
<evidence type="ECO:0000313" key="2">
    <source>
        <dbReference type="Proteomes" id="UP000569914"/>
    </source>
</evidence>
<comment type="caution">
    <text evidence="1">The sequence shown here is derived from an EMBL/GenBank/DDBJ whole genome shotgun (WGS) entry which is preliminary data.</text>
</comment>
<gene>
    <name evidence="1" type="ORF">BKA15_003209</name>
</gene>
<sequence>MTQSQEDEADADGIIHVALDESFDPMVCVGATVAESDFATINDSIQRLYEELTGYSWLDELDSFQRFKSDGFHMSNDSADVAGRFVPFLGHTLGFNSYLFFSEAVR</sequence>
<reference evidence="1 2" key="1">
    <citation type="submission" date="2020-07" db="EMBL/GenBank/DDBJ databases">
        <title>Sequencing the genomes of 1000 actinobacteria strains.</title>
        <authorList>
            <person name="Klenk H.-P."/>
        </authorList>
    </citation>
    <scope>NUCLEOTIDE SEQUENCE [LARGE SCALE GENOMIC DNA]</scope>
    <source>
        <strain evidence="1 2">DSM 22083</strain>
    </source>
</reference>
<keyword evidence="2" id="KW-1185">Reference proteome</keyword>
<organism evidence="1 2">
    <name type="scientific">Microlunatus parietis</name>
    <dbReference type="NCBI Taxonomy" id="682979"/>
    <lineage>
        <taxon>Bacteria</taxon>
        <taxon>Bacillati</taxon>
        <taxon>Actinomycetota</taxon>
        <taxon>Actinomycetes</taxon>
        <taxon>Propionibacteriales</taxon>
        <taxon>Propionibacteriaceae</taxon>
        <taxon>Microlunatus</taxon>
    </lineage>
</organism>
<evidence type="ECO:0008006" key="3">
    <source>
        <dbReference type="Google" id="ProtNLM"/>
    </source>
</evidence>
<dbReference type="EMBL" id="JACCBU010000001">
    <property type="protein sequence ID" value="NYE71880.1"/>
    <property type="molecule type" value="Genomic_DNA"/>
</dbReference>